<gene>
    <name evidence="2" type="ORF">CVS47_02424</name>
</gene>
<feature type="transmembrane region" description="Helical" evidence="1">
    <location>
        <begin position="12"/>
        <end position="36"/>
    </location>
</feature>
<feature type="transmembrane region" description="Helical" evidence="1">
    <location>
        <begin position="81"/>
        <end position="100"/>
    </location>
</feature>
<evidence type="ECO:0000313" key="3">
    <source>
        <dbReference type="Proteomes" id="UP000276888"/>
    </source>
</evidence>
<keyword evidence="3" id="KW-1185">Reference proteome</keyword>
<proteinExistence type="predicted"/>
<accession>A0A3S9WCG8</accession>
<dbReference type="OrthoDB" id="5074812at2"/>
<dbReference type="RefSeq" id="WP_127096290.1">
    <property type="nucleotide sequence ID" value="NZ_CP031423.1"/>
</dbReference>
<keyword evidence="1" id="KW-0472">Membrane</keyword>
<keyword evidence="1" id="KW-0812">Transmembrane</keyword>
<dbReference type="AlphaFoldDB" id="A0A3S9WCG8"/>
<dbReference type="EMBL" id="CP031423">
    <property type="protein sequence ID" value="AZS37778.1"/>
    <property type="molecule type" value="Genomic_DNA"/>
</dbReference>
<sequence length="146" mass="15480">MSAETPPVLRRPVVVTVAVVLVYLSGILNVIVGTFVLLSRYDVAPDDVLPVSLLGAGLILFGLLTLAVASGLSRGSRLSRILVTLYLVAQLVLHVITIAVADAWDWTEAAQILLELLILAAVWAPPGARFFVRRTAAVDSPVPMAA</sequence>
<name>A0A3S9WCG8_9MICO</name>
<dbReference type="KEGG" id="mlv:CVS47_02424"/>
<reference evidence="2 3" key="1">
    <citation type="submission" date="2018-08" db="EMBL/GenBank/DDBJ databases">
        <title>Microbacterium lemovicicum sp. nov., a bacterium isolated from a natural uranium-rich soil.</title>
        <authorList>
            <person name="ORTET P."/>
        </authorList>
    </citation>
    <scope>NUCLEOTIDE SEQUENCE [LARGE SCALE GENOMIC DNA]</scope>
    <source>
        <strain evidence="2 3">Viu22</strain>
    </source>
</reference>
<dbReference type="Proteomes" id="UP000276888">
    <property type="component" value="Chromosome"/>
</dbReference>
<protein>
    <submittedName>
        <fullName evidence="2">Uncharacterized protein</fullName>
    </submittedName>
</protein>
<evidence type="ECO:0000256" key="1">
    <source>
        <dbReference type="SAM" id="Phobius"/>
    </source>
</evidence>
<evidence type="ECO:0000313" key="2">
    <source>
        <dbReference type="EMBL" id="AZS37778.1"/>
    </source>
</evidence>
<feature type="transmembrane region" description="Helical" evidence="1">
    <location>
        <begin position="106"/>
        <end position="124"/>
    </location>
</feature>
<organism evidence="2 3">
    <name type="scientific">Microbacterium lemovicicum</name>
    <dbReference type="NCBI Taxonomy" id="1072463"/>
    <lineage>
        <taxon>Bacteria</taxon>
        <taxon>Bacillati</taxon>
        <taxon>Actinomycetota</taxon>
        <taxon>Actinomycetes</taxon>
        <taxon>Micrococcales</taxon>
        <taxon>Microbacteriaceae</taxon>
        <taxon>Microbacterium</taxon>
    </lineage>
</organism>
<keyword evidence="1" id="KW-1133">Transmembrane helix</keyword>
<feature type="transmembrane region" description="Helical" evidence="1">
    <location>
        <begin position="48"/>
        <end position="69"/>
    </location>
</feature>